<proteinExistence type="predicted"/>
<reference evidence="2" key="1">
    <citation type="journal article" date="2019" name="Int. J. Syst. Evol. Microbiol.">
        <title>The Global Catalogue of Microorganisms (GCM) 10K type strain sequencing project: providing services to taxonomists for standard genome sequencing and annotation.</title>
        <authorList>
            <consortium name="The Broad Institute Genomics Platform"/>
            <consortium name="The Broad Institute Genome Sequencing Center for Infectious Disease"/>
            <person name="Wu L."/>
            <person name="Ma J."/>
        </authorList>
    </citation>
    <scope>NUCLEOTIDE SEQUENCE [LARGE SCALE GENOMIC DNA]</scope>
    <source>
        <strain evidence="2">NBRC 105830</strain>
    </source>
</reference>
<dbReference type="EMBL" id="BSUJ01000001">
    <property type="protein sequence ID" value="GMA18627.1"/>
    <property type="molecule type" value="Genomic_DNA"/>
</dbReference>
<sequence>MPIGMAVSSEVSLTIARVSLPVGGTMTRMACGSTTRIIVRLGGMPRACAASVWPRSTDRMPARAISAM</sequence>
<evidence type="ECO:0000313" key="2">
    <source>
        <dbReference type="Proteomes" id="UP001157109"/>
    </source>
</evidence>
<organism evidence="1 2">
    <name type="scientific">Arsenicicoccus piscis</name>
    <dbReference type="NCBI Taxonomy" id="673954"/>
    <lineage>
        <taxon>Bacteria</taxon>
        <taxon>Bacillati</taxon>
        <taxon>Actinomycetota</taxon>
        <taxon>Actinomycetes</taxon>
        <taxon>Micrococcales</taxon>
        <taxon>Intrasporangiaceae</taxon>
        <taxon>Arsenicicoccus</taxon>
    </lineage>
</organism>
<comment type="caution">
    <text evidence="1">The sequence shown here is derived from an EMBL/GenBank/DDBJ whole genome shotgun (WGS) entry which is preliminary data.</text>
</comment>
<accession>A0ABQ6HJU0</accession>
<protein>
    <submittedName>
        <fullName evidence="1">Uncharacterized protein</fullName>
    </submittedName>
</protein>
<evidence type="ECO:0000313" key="1">
    <source>
        <dbReference type="EMBL" id="GMA18627.1"/>
    </source>
</evidence>
<gene>
    <name evidence="1" type="ORF">GCM10025862_06480</name>
</gene>
<keyword evidence="2" id="KW-1185">Reference proteome</keyword>
<dbReference type="Proteomes" id="UP001157109">
    <property type="component" value="Unassembled WGS sequence"/>
</dbReference>
<name>A0ABQ6HJU0_9MICO</name>